<evidence type="ECO:0000313" key="3">
    <source>
        <dbReference type="Proteomes" id="UP000603227"/>
    </source>
</evidence>
<proteinExistence type="predicted"/>
<gene>
    <name evidence="2" type="ORF">GCM10017771_92940</name>
</gene>
<evidence type="ECO:0000313" key="2">
    <source>
        <dbReference type="EMBL" id="GHE69132.1"/>
    </source>
</evidence>
<organism evidence="2 3">
    <name type="scientific">Streptomyces capitiformicae</name>
    <dbReference type="NCBI Taxonomy" id="2014920"/>
    <lineage>
        <taxon>Bacteria</taxon>
        <taxon>Bacillati</taxon>
        <taxon>Actinomycetota</taxon>
        <taxon>Actinomycetes</taxon>
        <taxon>Kitasatosporales</taxon>
        <taxon>Streptomycetaceae</taxon>
        <taxon>Streptomyces</taxon>
    </lineage>
</organism>
<dbReference type="AlphaFoldDB" id="A0A918ZUD5"/>
<comment type="caution">
    <text evidence="2">The sequence shown here is derived from an EMBL/GenBank/DDBJ whole genome shotgun (WGS) entry which is preliminary data.</text>
</comment>
<feature type="region of interest" description="Disordered" evidence="1">
    <location>
        <begin position="1"/>
        <end position="67"/>
    </location>
</feature>
<feature type="compositionally biased region" description="Basic and acidic residues" evidence="1">
    <location>
        <begin position="15"/>
        <end position="33"/>
    </location>
</feature>
<feature type="compositionally biased region" description="Basic residues" evidence="1">
    <location>
        <begin position="1"/>
        <end position="10"/>
    </location>
</feature>
<evidence type="ECO:0000256" key="1">
    <source>
        <dbReference type="SAM" id="MobiDB-lite"/>
    </source>
</evidence>
<protein>
    <submittedName>
        <fullName evidence="2">Uncharacterized protein</fullName>
    </submittedName>
</protein>
<name>A0A918ZUD5_9ACTN</name>
<dbReference type="EMBL" id="BNAT01000072">
    <property type="protein sequence ID" value="GHE69132.1"/>
    <property type="molecule type" value="Genomic_DNA"/>
</dbReference>
<keyword evidence="3" id="KW-1185">Reference proteome</keyword>
<reference evidence="2" key="2">
    <citation type="submission" date="2020-09" db="EMBL/GenBank/DDBJ databases">
        <authorList>
            <person name="Sun Q."/>
            <person name="Zhou Y."/>
        </authorList>
    </citation>
    <scope>NUCLEOTIDE SEQUENCE</scope>
    <source>
        <strain evidence="2">CGMCC 4.7403</strain>
    </source>
</reference>
<reference evidence="2" key="1">
    <citation type="journal article" date="2014" name="Int. J. Syst. Evol. Microbiol.">
        <title>Complete genome sequence of Corynebacterium casei LMG S-19264T (=DSM 44701T), isolated from a smear-ripened cheese.</title>
        <authorList>
            <consortium name="US DOE Joint Genome Institute (JGI-PGF)"/>
            <person name="Walter F."/>
            <person name="Albersmeier A."/>
            <person name="Kalinowski J."/>
            <person name="Ruckert C."/>
        </authorList>
    </citation>
    <scope>NUCLEOTIDE SEQUENCE</scope>
    <source>
        <strain evidence="2">CGMCC 4.7403</strain>
    </source>
</reference>
<feature type="compositionally biased region" description="Basic and acidic residues" evidence="1">
    <location>
        <begin position="42"/>
        <end position="66"/>
    </location>
</feature>
<sequence>MARNVRRRRGLPTTKTDEKVMAAPGDHRVEQAGRGKRQRGHVAGERPEQVGPDGTHRPASEADGVRRGTHITWTRVGPPASIAAPVPLPTASPRVGLGERGRVVDAVTDHRDGTALSFGTNLPALRRPRAGRGVSKGGAAFVDAGAEATAGESADGGDVVAVGGRGLAAHRRGRECSRGRDAGRADDGRLLQPCLGCGQLVLWQQAEQSGVPVRGGLRRTRGEHQQQVIGQALAVPRHRRPPRPPLAAPVRPHRFLGRYASSARPRPGAGRKEAQQWAARLLRAHSEQASRTLQVLSEVARTSDGAEAETWNNAGRLAPVKRARLQRFAAHPDPRVQDVAEPALTGCTRDMAAILPCLHYSS</sequence>
<accession>A0A918ZUD5</accession>
<dbReference type="Proteomes" id="UP000603227">
    <property type="component" value="Unassembled WGS sequence"/>
</dbReference>